<reference evidence="1" key="1">
    <citation type="submission" date="2022-01" db="EMBL/GenBank/DDBJ databases">
        <title>Genome Sequence Resource for Two Populations of Ditylenchus destructor, the Migratory Endoparasitic Phytonematode.</title>
        <authorList>
            <person name="Zhang H."/>
            <person name="Lin R."/>
            <person name="Xie B."/>
        </authorList>
    </citation>
    <scope>NUCLEOTIDE SEQUENCE</scope>
    <source>
        <strain evidence="1">BazhouSP</strain>
    </source>
</reference>
<dbReference type="Proteomes" id="UP001201812">
    <property type="component" value="Unassembled WGS sequence"/>
</dbReference>
<comment type="caution">
    <text evidence="1">The sequence shown here is derived from an EMBL/GenBank/DDBJ whole genome shotgun (WGS) entry which is preliminary data.</text>
</comment>
<sequence length="132" mass="15465">MKDVCLLDSGLKTRLPDLDNFKTYNWKVLCRAYKINRDCVVPFLRSKCGDKAAERTIAELMIHFTMYEAIVENELNMEWPQDCRDLASADAECGRGCSTVGDVVFRDVVYLHFWHYIPENYDYVAFPEFNQF</sequence>
<organism evidence="1 2">
    <name type="scientific">Ditylenchus destructor</name>
    <dbReference type="NCBI Taxonomy" id="166010"/>
    <lineage>
        <taxon>Eukaryota</taxon>
        <taxon>Metazoa</taxon>
        <taxon>Ecdysozoa</taxon>
        <taxon>Nematoda</taxon>
        <taxon>Chromadorea</taxon>
        <taxon>Rhabditida</taxon>
        <taxon>Tylenchina</taxon>
        <taxon>Tylenchomorpha</taxon>
        <taxon>Sphaerularioidea</taxon>
        <taxon>Anguinidae</taxon>
        <taxon>Anguininae</taxon>
        <taxon>Ditylenchus</taxon>
    </lineage>
</organism>
<accession>A0AAD4N379</accession>
<gene>
    <name evidence="1" type="ORF">DdX_08379</name>
</gene>
<dbReference type="AlphaFoldDB" id="A0AAD4N379"/>
<protein>
    <submittedName>
        <fullName evidence="1">Uncharacterized protein</fullName>
    </submittedName>
</protein>
<evidence type="ECO:0000313" key="2">
    <source>
        <dbReference type="Proteomes" id="UP001201812"/>
    </source>
</evidence>
<evidence type="ECO:0000313" key="1">
    <source>
        <dbReference type="EMBL" id="KAI1714287.1"/>
    </source>
</evidence>
<proteinExistence type="predicted"/>
<keyword evidence="2" id="KW-1185">Reference proteome</keyword>
<dbReference type="EMBL" id="JAKKPZ010000013">
    <property type="protein sequence ID" value="KAI1714287.1"/>
    <property type="molecule type" value="Genomic_DNA"/>
</dbReference>
<name>A0AAD4N379_9BILA</name>